<dbReference type="RefSeq" id="WP_148867413.1">
    <property type="nucleotide sequence ID" value="NZ_VNHO01000017.1"/>
</dbReference>
<evidence type="ECO:0000313" key="3">
    <source>
        <dbReference type="Proteomes" id="UP000322294"/>
    </source>
</evidence>
<keyword evidence="1" id="KW-1133">Transmembrane helix</keyword>
<evidence type="ECO:0000313" key="2">
    <source>
        <dbReference type="EMBL" id="TYP52513.1"/>
    </source>
</evidence>
<evidence type="ECO:0000256" key="1">
    <source>
        <dbReference type="SAM" id="Phobius"/>
    </source>
</evidence>
<gene>
    <name evidence="2" type="ORF">LZ11_01680</name>
</gene>
<reference evidence="2 3" key="1">
    <citation type="submission" date="2019-07" db="EMBL/GenBank/DDBJ databases">
        <title>Genomic Encyclopedia of Type Strains, Phase I: the one thousand microbial genomes (KMG-I) project.</title>
        <authorList>
            <person name="Kyrpides N."/>
        </authorList>
    </citation>
    <scope>NUCLEOTIDE SEQUENCE [LARGE SCALE GENOMIC DNA]</scope>
    <source>
        <strain evidence="2 3">DSM 16647</strain>
    </source>
</reference>
<proteinExistence type="predicted"/>
<feature type="transmembrane region" description="Helical" evidence="1">
    <location>
        <begin position="13"/>
        <end position="35"/>
    </location>
</feature>
<dbReference type="OrthoDB" id="1729963at2"/>
<accession>A0A5S5AQ88</accession>
<comment type="caution">
    <text evidence="2">The sequence shown here is derived from an EMBL/GenBank/DDBJ whole genome shotgun (WGS) entry which is preliminary data.</text>
</comment>
<dbReference type="Proteomes" id="UP000322294">
    <property type="component" value="Unassembled WGS sequence"/>
</dbReference>
<keyword evidence="3" id="KW-1185">Reference proteome</keyword>
<name>A0A5S5AQ88_9FIRM</name>
<keyword evidence="1" id="KW-0812">Transmembrane</keyword>
<organism evidence="2 3">
    <name type="scientific">Thermosediminibacter litoriperuensis</name>
    <dbReference type="NCBI Taxonomy" id="291989"/>
    <lineage>
        <taxon>Bacteria</taxon>
        <taxon>Bacillati</taxon>
        <taxon>Bacillota</taxon>
        <taxon>Clostridia</taxon>
        <taxon>Thermosediminibacterales</taxon>
        <taxon>Thermosediminibacteraceae</taxon>
        <taxon>Thermosediminibacter</taxon>
    </lineage>
</organism>
<dbReference type="AlphaFoldDB" id="A0A5S5AQ88"/>
<keyword evidence="1" id="KW-0472">Membrane</keyword>
<sequence length="143" mass="15236">MSNKVLPKSGREAGLALITVVFAVAVLLLLGVAILDMMTAELKKTAYFRDSAIAYYLAEAGIQKTLAALKKDPDHRPKGAGDLGDGSFEVSVEEVNPGRLEITSQGAAGRAREKLSVTVEVLTGEEGTYIKVISWGQEGKEDL</sequence>
<dbReference type="EMBL" id="VNHO01000017">
    <property type="protein sequence ID" value="TYP52513.1"/>
    <property type="molecule type" value="Genomic_DNA"/>
</dbReference>
<protein>
    <submittedName>
        <fullName evidence="2">Uncharacterized protein</fullName>
    </submittedName>
</protein>